<dbReference type="Pfam" id="PF12796">
    <property type="entry name" value="Ank_2"/>
    <property type="match status" value="1"/>
</dbReference>
<evidence type="ECO:0000256" key="4">
    <source>
        <dbReference type="ARBA" id="ARBA00023159"/>
    </source>
</evidence>
<dbReference type="PROSITE" id="PS50297">
    <property type="entry name" value="ANK_REP_REGION"/>
    <property type="match status" value="3"/>
</dbReference>
<dbReference type="Pfam" id="PF09310">
    <property type="entry name" value="PD-C2-AF1"/>
    <property type="match status" value="1"/>
</dbReference>
<feature type="repeat" description="ANK" evidence="6">
    <location>
        <begin position="436"/>
        <end position="468"/>
    </location>
</feature>
<feature type="transmembrane region" description="Helical" evidence="7">
    <location>
        <begin position="139"/>
        <end position="156"/>
    </location>
</feature>
<dbReference type="InterPro" id="IPR015389">
    <property type="entry name" value="PD-C2-AF1"/>
</dbReference>
<dbReference type="SUPFAM" id="SSF48403">
    <property type="entry name" value="Ankyrin repeat"/>
    <property type="match status" value="1"/>
</dbReference>
<dbReference type="PROSITE" id="PS50088">
    <property type="entry name" value="ANK_REPEAT"/>
    <property type="match status" value="3"/>
</dbReference>
<evidence type="ECO:0000313" key="9">
    <source>
        <dbReference type="EMBL" id="PKU42115.1"/>
    </source>
</evidence>
<dbReference type="AlphaFoldDB" id="A0A2I0U7V0"/>
<keyword evidence="5" id="KW-0804">Transcription</keyword>
<reference evidence="10" key="2">
    <citation type="submission" date="2017-12" db="EMBL/GenBank/DDBJ databases">
        <title>Genome sequence of the Bar-tailed Godwit (Limosa lapponica baueri).</title>
        <authorList>
            <person name="Lima N.C.B."/>
            <person name="Parody-Merino A.M."/>
            <person name="Battley P.F."/>
            <person name="Fidler A.E."/>
            <person name="Prosdocimi F."/>
        </authorList>
    </citation>
    <scope>NUCLEOTIDE SEQUENCE [LARGE SCALE GENOMIC DNA]</scope>
</reference>
<dbReference type="GO" id="GO:0005634">
    <property type="term" value="C:nucleus"/>
    <property type="evidence" value="ECO:0007669"/>
    <property type="project" value="TreeGrafter"/>
</dbReference>
<keyword evidence="7" id="KW-1133">Transmembrane helix</keyword>
<feature type="domain" description="OCA" evidence="8">
    <location>
        <begin position="173"/>
        <end position="195"/>
    </location>
</feature>
<keyword evidence="4" id="KW-0010">Activator</keyword>
<evidence type="ECO:0000256" key="3">
    <source>
        <dbReference type="ARBA" id="ARBA00023043"/>
    </source>
</evidence>
<dbReference type="Proteomes" id="UP000233556">
    <property type="component" value="Unassembled WGS sequence"/>
</dbReference>
<evidence type="ECO:0000259" key="8">
    <source>
        <dbReference type="PROSITE" id="PS52003"/>
    </source>
</evidence>
<feature type="repeat" description="ANK" evidence="6">
    <location>
        <begin position="601"/>
        <end position="637"/>
    </location>
</feature>
<dbReference type="PRINTS" id="PR01415">
    <property type="entry name" value="ANKYRIN"/>
</dbReference>
<proteinExistence type="predicted"/>
<protein>
    <recommendedName>
        <fullName evidence="8">OCA domain-containing protein</fullName>
    </recommendedName>
</protein>
<dbReference type="InterPro" id="IPR047571">
    <property type="entry name" value="OCA"/>
</dbReference>
<dbReference type="PANTHER" id="PTHR24124">
    <property type="entry name" value="ANKYRIN REPEAT FAMILY A"/>
    <property type="match status" value="1"/>
</dbReference>
<gene>
    <name evidence="9" type="ORF">llap_7587</name>
</gene>
<reference evidence="10" key="1">
    <citation type="submission" date="2017-11" db="EMBL/GenBank/DDBJ databases">
        <authorList>
            <person name="Lima N.C."/>
            <person name="Parody-Merino A.M."/>
            <person name="Battley P.F."/>
            <person name="Fidler A.E."/>
            <person name="Prosdocimi F."/>
        </authorList>
    </citation>
    <scope>NUCLEOTIDE SEQUENCE [LARGE SCALE GENOMIC DNA]</scope>
</reference>
<name>A0A2I0U7V0_LIMLA</name>
<keyword evidence="7" id="KW-0472">Membrane</keyword>
<feature type="repeat" description="ANK" evidence="6">
    <location>
        <begin position="469"/>
        <end position="501"/>
    </location>
</feature>
<evidence type="ECO:0000256" key="6">
    <source>
        <dbReference type="PROSITE-ProRule" id="PRU00023"/>
    </source>
</evidence>
<accession>A0A2I0U7V0</accession>
<dbReference type="OrthoDB" id="194358at2759"/>
<dbReference type="PROSITE" id="PS52003">
    <property type="entry name" value="OCA"/>
    <property type="match status" value="1"/>
</dbReference>
<keyword evidence="3 6" id="KW-0040">ANK repeat</keyword>
<evidence type="ECO:0000256" key="7">
    <source>
        <dbReference type="SAM" id="Phobius"/>
    </source>
</evidence>
<dbReference type="GO" id="GO:0010468">
    <property type="term" value="P:regulation of gene expression"/>
    <property type="evidence" value="ECO:0007669"/>
    <property type="project" value="TreeGrafter"/>
</dbReference>
<organism evidence="9 10">
    <name type="scientific">Limosa lapponica baueri</name>
    <dbReference type="NCBI Taxonomy" id="1758121"/>
    <lineage>
        <taxon>Eukaryota</taxon>
        <taxon>Metazoa</taxon>
        <taxon>Chordata</taxon>
        <taxon>Craniata</taxon>
        <taxon>Vertebrata</taxon>
        <taxon>Euteleostomi</taxon>
        <taxon>Archelosauria</taxon>
        <taxon>Archosauria</taxon>
        <taxon>Dinosauria</taxon>
        <taxon>Saurischia</taxon>
        <taxon>Theropoda</taxon>
        <taxon>Coelurosauria</taxon>
        <taxon>Aves</taxon>
        <taxon>Neognathae</taxon>
        <taxon>Neoaves</taxon>
        <taxon>Charadriiformes</taxon>
        <taxon>Scolopacidae</taxon>
        <taxon>Limosa</taxon>
    </lineage>
</organism>
<dbReference type="GO" id="GO:0003677">
    <property type="term" value="F:DNA binding"/>
    <property type="evidence" value="ECO:0007669"/>
    <property type="project" value="InterPro"/>
</dbReference>
<evidence type="ECO:0000313" key="10">
    <source>
        <dbReference type="Proteomes" id="UP000233556"/>
    </source>
</evidence>
<dbReference type="InterPro" id="IPR036770">
    <property type="entry name" value="Ankyrin_rpt-contain_sf"/>
</dbReference>
<sequence>MEKEQSRNFGQWVSSLLQEMDSADANVKAALESDWIYLGQALKASEVVRNITEFMLHKVFIVLWFCFCEEKERILKMRVRTWFLEETGLKNKTNIKSNFTHLNSRITWEYGDTDSYLMLCFENKVNVPFTQMVSVMRRLWVFFLLFFFFLVILLTPETLNRYISSAPEQPPQPRPYQGVRVKEPVKELLKRKRGNVHNAGATAATTVVLPHQPLPSYSPMGQPCIDMDVPASALPVTDEGALCSGWISQPSPTSLQPLTQWTTYPDYVSHEAVSCPYTADMYVQPMCPSYTLVGPSSVLTYTSQPLITNFAPRSTTPAVVPQLEVTTDQQPSLTYFPWAQPLSALPASTLQYQPASSTLSGPQFVPLPISIPEPAPQELEDARRVIGTLPIEKLLLEDEDNDTILHIYAAKGMRAYTLAAAERMKLLRRLDAKEHRGKTPLLVAVTARQPAIVYDLIQTGADVNAVDNKGQSALHLAATYGYAQVLQVILSLGFPLDLEMKDFEGHTPLHCAVLAHNALLREQGCQKLTEEQQKDLQHQSEELESCIHLLVQTGASIYSRDVKSNKTVLHYTVQDGNVSLLRYFLELNAFKSKDFVNNKAHGNTALHMAAALPHDKNQKEIVQLLLDHGADPSIRNLDNDQPIHMAPSGKAGDQVRHLLKKGKVASAFISCHRNASS</sequence>
<dbReference type="FunFam" id="1.25.40.20:FF:000097">
    <property type="entry name" value="NF-kappa-B inhibitor zeta isoform X1"/>
    <property type="match status" value="1"/>
</dbReference>
<dbReference type="SMART" id="SM00248">
    <property type="entry name" value="ANK"/>
    <property type="match status" value="5"/>
</dbReference>
<dbReference type="GO" id="GO:0070974">
    <property type="term" value="F:POU domain binding"/>
    <property type="evidence" value="ECO:0007669"/>
    <property type="project" value="InterPro"/>
</dbReference>
<dbReference type="EMBL" id="KZ506031">
    <property type="protein sequence ID" value="PKU42115.1"/>
    <property type="molecule type" value="Genomic_DNA"/>
</dbReference>
<dbReference type="PANTHER" id="PTHR24124:SF7">
    <property type="entry name" value="NF-KAPPA-B INHIBITOR DELTA"/>
    <property type="match status" value="1"/>
</dbReference>
<keyword evidence="2" id="KW-0805">Transcription regulation</keyword>
<dbReference type="Pfam" id="PF13857">
    <property type="entry name" value="Ank_5"/>
    <property type="match status" value="1"/>
</dbReference>
<evidence type="ECO:0000256" key="2">
    <source>
        <dbReference type="ARBA" id="ARBA00023015"/>
    </source>
</evidence>
<dbReference type="Gene3D" id="1.25.40.20">
    <property type="entry name" value="Ankyrin repeat-containing domain"/>
    <property type="match status" value="2"/>
</dbReference>
<keyword evidence="7" id="KW-0812">Transmembrane</keyword>
<evidence type="ECO:0000256" key="5">
    <source>
        <dbReference type="ARBA" id="ARBA00023163"/>
    </source>
</evidence>
<evidence type="ECO:0000256" key="1">
    <source>
        <dbReference type="ARBA" id="ARBA00022737"/>
    </source>
</evidence>
<dbReference type="InterPro" id="IPR002110">
    <property type="entry name" value="Ankyrin_rpt"/>
</dbReference>
<keyword evidence="1" id="KW-0677">Repeat</keyword>
<keyword evidence="10" id="KW-1185">Reference proteome</keyword>